<accession>A0A428QTY2</accession>
<evidence type="ECO:0000256" key="1">
    <source>
        <dbReference type="SAM" id="SignalP"/>
    </source>
</evidence>
<sequence>MLVYIGLFIITYFIMAHITSQDAIQSINTAWNNLLLGENNDSEEKRENEPFDLSPIDVVVTRIMLTKGKKLPPSVVDVIFDFAEYWAHSSNEIDFVLQQQSPLRVNGGSASENRFLVRSFPIGLTGIEGKRDLAEILAYDTTEAKPRPLAKEHDPLYFAKLVDYPTPKLLHPVRKVVFSIRSKDQGWGGEREHHHTYRGSWTWFEAGLERFDAEQTCDPLCTYDVRFKSSSSKESPLPVCGLRPLYPSIVPEEENDESKFKYSHPLFHQDKWTIKCNRTAHRQWQDHVVTWSWTDDIQPDTEAAVNLERNEGRGKETGDGWFVRDLKLGDVITVWAKARFGGWANHVERVQIDVYWAV</sequence>
<feature type="signal peptide" evidence="1">
    <location>
        <begin position="1"/>
        <end position="16"/>
    </location>
</feature>
<evidence type="ECO:0000313" key="3">
    <source>
        <dbReference type="Proteomes" id="UP000288168"/>
    </source>
</evidence>
<dbReference type="EMBL" id="NKCI01000016">
    <property type="protein sequence ID" value="RSL68663.1"/>
    <property type="molecule type" value="Genomic_DNA"/>
</dbReference>
<name>A0A428QTY2_9HYPO</name>
<dbReference type="AlphaFoldDB" id="A0A428QTY2"/>
<dbReference type="Proteomes" id="UP000288168">
    <property type="component" value="Unassembled WGS sequence"/>
</dbReference>
<keyword evidence="3" id="KW-1185">Reference proteome</keyword>
<organism evidence="2 3">
    <name type="scientific">Fusarium duplospermum</name>
    <dbReference type="NCBI Taxonomy" id="1325734"/>
    <lineage>
        <taxon>Eukaryota</taxon>
        <taxon>Fungi</taxon>
        <taxon>Dikarya</taxon>
        <taxon>Ascomycota</taxon>
        <taxon>Pezizomycotina</taxon>
        <taxon>Sordariomycetes</taxon>
        <taxon>Hypocreomycetidae</taxon>
        <taxon>Hypocreales</taxon>
        <taxon>Nectriaceae</taxon>
        <taxon>Fusarium</taxon>
        <taxon>Fusarium solani species complex</taxon>
    </lineage>
</organism>
<evidence type="ECO:0000313" key="2">
    <source>
        <dbReference type="EMBL" id="RSL68663.1"/>
    </source>
</evidence>
<dbReference type="STRING" id="1325734.A0A428QTY2"/>
<feature type="chain" id="PRO_5019350163" evidence="1">
    <location>
        <begin position="17"/>
        <end position="358"/>
    </location>
</feature>
<comment type="caution">
    <text evidence="2">The sequence shown here is derived from an EMBL/GenBank/DDBJ whole genome shotgun (WGS) entry which is preliminary data.</text>
</comment>
<proteinExistence type="predicted"/>
<gene>
    <name evidence="2" type="ORF">CEP54_002694</name>
</gene>
<protein>
    <submittedName>
        <fullName evidence="2">Uncharacterized protein</fullName>
    </submittedName>
</protein>
<keyword evidence="1" id="KW-0732">Signal</keyword>
<dbReference type="OrthoDB" id="66095at2759"/>
<reference evidence="2 3" key="1">
    <citation type="submission" date="2017-06" db="EMBL/GenBank/DDBJ databases">
        <title>Comparative genomic analysis of Ambrosia Fusariam Clade fungi.</title>
        <authorList>
            <person name="Stajich J.E."/>
            <person name="Carrillo J."/>
            <person name="Kijimoto T."/>
            <person name="Eskalen A."/>
            <person name="O'Donnell K."/>
            <person name="Kasson M."/>
        </authorList>
    </citation>
    <scope>NUCLEOTIDE SEQUENCE [LARGE SCALE GENOMIC DNA]</scope>
    <source>
        <strain evidence="2 3">NRRL62584</strain>
    </source>
</reference>